<organism evidence="3 4">
    <name type="scientific">Acorus calamus</name>
    <name type="common">Sweet flag</name>
    <dbReference type="NCBI Taxonomy" id="4465"/>
    <lineage>
        <taxon>Eukaryota</taxon>
        <taxon>Viridiplantae</taxon>
        <taxon>Streptophyta</taxon>
        <taxon>Embryophyta</taxon>
        <taxon>Tracheophyta</taxon>
        <taxon>Spermatophyta</taxon>
        <taxon>Magnoliopsida</taxon>
        <taxon>Liliopsida</taxon>
        <taxon>Acoraceae</taxon>
        <taxon>Acorus</taxon>
    </lineage>
</organism>
<keyword evidence="4" id="KW-1185">Reference proteome</keyword>
<proteinExistence type="predicted"/>
<reference evidence="3" key="2">
    <citation type="submission" date="2023-06" db="EMBL/GenBank/DDBJ databases">
        <authorList>
            <person name="Ma L."/>
            <person name="Liu K.-W."/>
            <person name="Li Z."/>
            <person name="Hsiao Y.-Y."/>
            <person name="Qi Y."/>
            <person name="Fu T."/>
            <person name="Tang G."/>
            <person name="Zhang D."/>
            <person name="Sun W.-H."/>
            <person name="Liu D.-K."/>
            <person name="Li Y."/>
            <person name="Chen G.-Z."/>
            <person name="Liu X.-D."/>
            <person name="Liao X.-Y."/>
            <person name="Jiang Y.-T."/>
            <person name="Yu X."/>
            <person name="Hao Y."/>
            <person name="Huang J."/>
            <person name="Zhao X.-W."/>
            <person name="Ke S."/>
            <person name="Chen Y.-Y."/>
            <person name="Wu W.-L."/>
            <person name="Hsu J.-L."/>
            <person name="Lin Y.-F."/>
            <person name="Huang M.-D."/>
            <person name="Li C.-Y."/>
            <person name="Huang L."/>
            <person name="Wang Z.-W."/>
            <person name="Zhao X."/>
            <person name="Zhong W.-Y."/>
            <person name="Peng D.-H."/>
            <person name="Ahmad S."/>
            <person name="Lan S."/>
            <person name="Zhang J.-S."/>
            <person name="Tsai W.-C."/>
            <person name="Van De Peer Y."/>
            <person name="Liu Z.-J."/>
        </authorList>
    </citation>
    <scope>NUCLEOTIDE SEQUENCE</scope>
    <source>
        <strain evidence="3">CP</strain>
        <tissue evidence="3">Leaves</tissue>
    </source>
</reference>
<evidence type="ECO:0000313" key="4">
    <source>
        <dbReference type="Proteomes" id="UP001180020"/>
    </source>
</evidence>
<gene>
    <name evidence="3" type="ORF">QJS10_CPA02g00576</name>
</gene>
<accession>A0AAV9FDE2</accession>
<evidence type="ECO:0000259" key="2">
    <source>
        <dbReference type="Pfam" id="PF20167"/>
    </source>
</evidence>
<dbReference type="Pfam" id="PF20167">
    <property type="entry name" value="Transposase_32"/>
    <property type="match status" value="1"/>
</dbReference>
<feature type="region of interest" description="Disordered" evidence="1">
    <location>
        <begin position="285"/>
        <end position="306"/>
    </location>
</feature>
<evidence type="ECO:0000313" key="3">
    <source>
        <dbReference type="EMBL" id="KAK1323582.1"/>
    </source>
</evidence>
<dbReference type="AlphaFoldDB" id="A0AAV9FDE2"/>
<dbReference type="InterPro" id="IPR046796">
    <property type="entry name" value="Transposase_32_dom"/>
</dbReference>
<dbReference type="EMBL" id="JAUJYO010000002">
    <property type="protein sequence ID" value="KAK1323582.1"/>
    <property type="molecule type" value="Genomic_DNA"/>
</dbReference>
<feature type="compositionally biased region" description="Low complexity" evidence="1">
    <location>
        <begin position="286"/>
        <end position="301"/>
    </location>
</feature>
<name>A0AAV9FDE2_ACOCL</name>
<protein>
    <recommendedName>
        <fullName evidence="2">Putative plant transposon protein domain-containing protein</fullName>
    </recommendedName>
</protein>
<evidence type="ECO:0000256" key="1">
    <source>
        <dbReference type="SAM" id="MobiDB-lite"/>
    </source>
</evidence>
<comment type="caution">
    <text evidence="3">The sequence shown here is derived from an EMBL/GenBank/DDBJ whole genome shotgun (WGS) entry which is preliminary data.</text>
</comment>
<dbReference type="Proteomes" id="UP001180020">
    <property type="component" value="Unassembled WGS sequence"/>
</dbReference>
<feature type="compositionally biased region" description="Basic and acidic residues" evidence="1">
    <location>
        <begin position="397"/>
        <end position="410"/>
    </location>
</feature>
<reference evidence="3" key="1">
    <citation type="journal article" date="2023" name="Nat. Commun.">
        <title>Diploid and tetraploid genomes of Acorus and the evolution of monocots.</title>
        <authorList>
            <person name="Ma L."/>
            <person name="Liu K.W."/>
            <person name="Li Z."/>
            <person name="Hsiao Y.Y."/>
            <person name="Qi Y."/>
            <person name="Fu T."/>
            <person name="Tang G.D."/>
            <person name="Zhang D."/>
            <person name="Sun W.H."/>
            <person name="Liu D.K."/>
            <person name="Li Y."/>
            <person name="Chen G.Z."/>
            <person name="Liu X.D."/>
            <person name="Liao X.Y."/>
            <person name="Jiang Y.T."/>
            <person name="Yu X."/>
            <person name="Hao Y."/>
            <person name="Huang J."/>
            <person name="Zhao X.W."/>
            <person name="Ke S."/>
            <person name="Chen Y.Y."/>
            <person name="Wu W.L."/>
            <person name="Hsu J.L."/>
            <person name="Lin Y.F."/>
            <person name="Huang M.D."/>
            <person name="Li C.Y."/>
            <person name="Huang L."/>
            <person name="Wang Z.W."/>
            <person name="Zhao X."/>
            <person name="Zhong W.Y."/>
            <person name="Peng D.H."/>
            <person name="Ahmad S."/>
            <person name="Lan S."/>
            <person name="Zhang J.S."/>
            <person name="Tsai W.C."/>
            <person name="Van de Peer Y."/>
            <person name="Liu Z.J."/>
        </authorList>
    </citation>
    <scope>NUCLEOTIDE SEQUENCE</scope>
    <source>
        <strain evidence="3">CP</strain>
    </source>
</reference>
<feature type="domain" description="Putative plant transposon protein" evidence="2">
    <location>
        <begin position="79"/>
        <end position="254"/>
    </location>
</feature>
<feature type="region of interest" description="Disordered" evidence="1">
    <location>
        <begin position="389"/>
        <end position="410"/>
    </location>
</feature>
<sequence length="410" mass="46280">MHITQLFLAFVILMVNKKLPKRARETFSSSDANIFYDRKAKKAFDKLFSKRSLILEREIVLEKIRDIPSYHNIWTMFQSRGWMDIASLGNVAYPNYVHLFYANIHDILPDNRTFRTYLNGKYYTISTQTIAEQLNIPREPNAIYYKKLSALKTTISEEICVTELEYYTTIQQSQLKPIYRILNTIISHNIVPMGHKSDVTEDRAKLLYMIGTNAPIDLPNIIFDVIVDASISQSSTDSLPFSVFISNMIKSSGVEIPSNETKAYSKSPIDDSTVKRSEGQLRKKLGAGASTSAAAASTQATNNPTMPFGDDDMTMLDHEMSTGEMYSLLCARLDSLDSTIDVRFNKIESRMDTFEASMNFRFDHVDDGLSEVRRALGLVMPGYNSMMTGSLPTFSAPRDDGQEEHPGPGQ</sequence>